<dbReference type="Proteomes" id="UP000013638">
    <property type="component" value="Unassembled WGS sequence"/>
</dbReference>
<proteinExistence type="predicted"/>
<dbReference type="RefSeq" id="WP_010829321.1">
    <property type="nucleotide sequence ID" value="NZ_KB944856.1"/>
</dbReference>
<dbReference type="AlphaFoldDB" id="R3JX20"/>
<evidence type="ECO:0000313" key="1">
    <source>
        <dbReference type="EMBL" id="EOK05945.1"/>
    </source>
</evidence>
<organism evidence="1 2">
    <name type="scientific">Enterococcus faecalis ATCC 6055</name>
    <dbReference type="NCBI Taxonomy" id="1169311"/>
    <lineage>
        <taxon>Bacteria</taxon>
        <taxon>Bacillati</taxon>
        <taxon>Bacillota</taxon>
        <taxon>Bacilli</taxon>
        <taxon>Lactobacillales</taxon>
        <taxon>Enterococcaceae</taxon>
        <taxon>Enterococcus</taxon>
    </lineage>
</organism>
<reference evidence="1 2" key="1">
    <citation type="submission" date="2013-02" db="EMBL/GenBank/DDBJ databases">
        <title>The Genome Sequence of Enterococcus faecalis ATCC_6055.</title>
        <authorList>
            <consortium name="The Broad Institute Genome Sequencing Platform"/>
            <consortium name="The Broad Institute Genome Sequencing Center for Infectious Disease"/>
            <person name="Earl A.M."/>
            <person name="Gilmore M.S."/>
            <person name="Lebreton F."/>
            <person name="Walker B."/>
            <person name="Young S.K."/>
            <person name="Zeng Q."/>
            <person name="Gargeya S."/>
            <person name="Fitzgerald M."/>
            <person name="Haas B."/>
            <person name="Abouelleil A."/>
            <person name="Alvarado L."/>
            <person name="Arachchi H.M."/>
            <person name="Berlin A.M."/>
            <person name="Chapman S.B."/>
            <person name="Dewar J."/>
            <person name="Goldberg J."/>
            <person name="Griggs A."/>
            <person name="Gujja S."/>
            <person name="Hansen M."/>
            <person name="Howarth C."/>
            <person name="Imamovic A."/>
            <person name="Larimer J."/>
            <person name="McCowan C."/>
            <person name="Murphy C."/>
            <person name="Neiman D."/>
            <person name="Pearson M."/>
            <person name="Priest M."/>
            <person name="Roberts A."/>
            <person name="Saif S."/>
            <person name="Shea T."/>
            <person name="Sisk P."/>
            <person name="Sykes S."/>
            <person name="Wortman J."/>
            <person name="Nusbaum C."/>
            <person name="Birren B."/>
        </authorList>
    </citation>
    <scope>NUCLEOTIDE SEQUENCE [LARGE SCALE GENOMIC DNA]</scope>
    <source>
        <strain evidence="1 2">ATCC 6055</strain>
    </source>
</reference>
<dbReference type="PATRIC" id="fig|1169311.3.peg.3129"/>
<comment type="caution">
    <text evidence="1">The sequence shown here is derived from an EMBL/GenBank/DDBJ whole genome shotgun (WGS) entry which is preliminary data.</text>
</comment>
<protein>
    <submittedName>
        <fullName evidence="1">Uncharacterized protein</fullName>
    </submittedName>
</protein>
<dbReference type="EMBL" id="ASDZ01000055">
    <property type="protein sequence ID" value="EOK05945.1"/>
    <property type="molecule type" value="Genomic_DNA"/>
</dbReference>
<name>R3JX20_ENTFL</name>
<sequence>MYLEAVNHYCMKFPEVKKVKQRFDCLNVSDKERFEQFFIYTNWYFDEYYSQSLHNWGYRYKETSEHSDENEASLTNLLEKIINQIDFYYEHRKKSPLFKEMSYEEFGDYASKNTHLLSELLLKNEKGETK</sequence>
<evidence type="ECO:0000313" key="2">
    <source>
        <dbReference type="Proteomes" id="UP000013638"/>
    </source>
</evidence>
<dbReference type="HOGENOM" id="CLU_1934768_0_0_9"/>
<gene>
    <name evidence="1" type="ORF">WOU_03199</name>
</gene>
<accession>R3JX20</accession>